<proteinExistence type="predicted"/>
<feature type="transmembrane region" description="Helical" evidence="1">
    <location>
        <begin position="16"/>
        <end position="35"/>
    </location>
</feature>
<protein>
    <submittedName>
        <fullName evidence="2">Uncharacterized protein</fullName>
    </submittedName>
</protein>
<organism evidence="2 3">
    <name type="scientific">Pontibacillus marinus BH030004 = DSM 16465</name>
    <dbReference type="NCBI Taxonomy" id="1385511"/>
    <lineage>
        <taxon>Bacteria</taxon>
        <taxon>Bacillati</taxon>
        <taxon>Bacillota</taxon>
        <taxon>Bacilli</taxon>
        <taxon>Bacillales</taxon>
        <taxon>Bacillaceae</taxon>
        <taxon>Pontibacillus</taxon>
    </lineage>
</organism>
<gene>
    <name evidence="2" type="ORF">N783_11210</name>
</gene>
<keyword evidence="1" id="KW-0472">Membrane</keyword>
<reference evidence="2 3" key="1">
    <citation type="submission" date="2013-08" db="EMBL/GenBank/DDBJ databases">
        <authorList>
            <person name="Huang J."/>
            <person name="Wang G."/>
        </authorList>
    </citation>
    <scope>NUCLEOTIDE SEQUENCE [LARGE SCALE GENOMIC DNA]</scope>
    <source>
        <strain evidence="2 3">BH030004</strain>
    </source>
</reference>
<evidence type="ECO:0000313" key="3">
    <source>
        <dbReference type="Proteomes" id="UP000030403"/>
    </source>
</evidence>
<sequence length="51" mass="6158">MWKKTQNHYYIKAHTFSGLLLFVMLIKFTSVYLLLKTLYPKSSFQEMKIIL</sequence>
<dbReference type="EMBL" id="AVPF01000003">
    <property type="protein sequence ID" value="KGX91273.1"/>
    <property type="molecule type" value="Genomic_DNA"/>
</dbReference>
<accession>A0A0A5GJ69</accession>
<dbReference type="AlphaFoldDB" id="A0A0A5GJ69"/>
<name>A0A0A5GJ69_9BACI</name>
<keyword evidence="1" id="KW-1133">Transmembrane helix</keyword>
<comment type="caution">
    <text evidence="2">The sequence shown here is derived from an EMBL/GenBank/DDBJ whole genome shotgun (WGS) entry which is preliminary data.</text>
</comment>
<evidence type="ECO:0000256" key="1">
    <source>
        <dbReference type="SAM" id="Phobius"/>
    </source>
</evidence>
<keyword evidence="1" id="KW-0812">Transmembrane</keyword>
<evidence type="ECO:0000313" key="2">
    <source>
        <dbReference type="EMBL" id="KGX91273.1"/>
    </source>
</evidence>
<keyword evidence="3" id="KW-1185">Reference proteome</keyword>
<dbReference type="Proteomes" id="UP000030403">
    <property type="component" value="Unassembled WGS sequence"/>
</dbReference>